<evidence type="ECO:0000256" key="1">
    <source>
        <dbReference type="ARBA" id="ARBA00006295"/>
    </source>
</evidence>
<organism evidence="4 5">
    <name type="scientific">Candidatus Cyrtobacter comes</name>
    <dbReference type="NCBI Taxonomy" id="675776"/>
    <lineage>
        <taxon>Bacteria</taxon>
        <taxon>Pseudomonadati</taxon>
        <taxon>Pseudomonadota</taxon>
        <taxon>Alphaproteobacteria</taxon>
        <taxon>Rickettsiales</taxon>
        <taxon>Candidatus Midichloriaceae</taxon>
        <taxon>Candidatus Cyrtobacter</taxon>
    </lineage>
</organism>
<dbReference type="Proteomes" id="UP001293791">
    <property type="component" value="Unassembled WGS sequence"/>
</dbReference>
<dbReference type="InterPro" id="IPR003115">
    <property type="entry name" value="ParB_N"/>
</dbReference>
<dbReference type="RefSeq" id="WP_322498206.1">
    <property type="nucleotide sequence ID" value="NZ_JARGYT010000105.1"/>
</dbReference>
<dbReference type="SUPFAM" id="SSF110849">
    <property type="entry name" value="ParB/Sulfiredoxin"/>
    <property type="match status" value="1"/>
</dbReference>
<dbReference type="PANTHER" id="PTHR33375:SF1">
    <property type="entry name" value="CHROMOSOME-PARTITIONING PROTEIN PARB-RELATED"/>
    <property type="match status" value="1"/>
</dbReference>
<gene>
    <name evidence="4" type="ORF">Cyrtocomes_01158</name>
</gene>
<name>A0ABU5L9H0_9RICK</name>
<comment type="similarity">
    <text evidence="1">Belongs to the ParB family.</text>
</comment>
<dbReference type="InterPro" id="IPR004437">
    <property type="entry name" value="ParB/RepB/Spo0J"/>
</dbReference>
<accession>A0ABU5L9H0</accession>
<reference evidence="4 5" key="1">
    <citation type="submission" date="2023-02" db="EMBL/GenBank/DDBJ databases">
        <title>Host association and intracellularity evolved multiple times independently in the Rickettsiales.</title>
        <authorList>
            <person name="Castelli M."/>
            <person name="Nardi T."/>
            <person name="Gammuto L."/>
            <person name="Bellinzona G."/>
            <person name="Sabaneyeva E."/>
            <person name="Potekhin A."/>
            <person name="Serra V."/>
            <person name="Petroni G."/>
            <person name="Sassera D."/>
        </authorList>
    </citation>
    <scope>NUCLEOTIDE SEQUENCE [LARGE SCALE GENOMIC DNA]</scope>
    <source>
        <strain evidence="4 5">BOD18</strain>
    </source>
</reference>
<evidence type="ECO:0000313" key="5">
    <source>
        <dbReference type="Proteomes" id="UP001293791"/>
    </source>
</evidence>
<dbReference type="SMART" id="SM00470">
    <property type="entry name" value="ParB"/>
    <property type="match status" value="1"/>
</dbReference>
<dbReference type="Gene3D" id="3.90.1530.30">
    <property type="match status" value="1"/>
</dbReference>
<dbReference type="Gene3D" id="1.10.10.2830">
    <property type="match status" value="1"/>
</dbReference>
<dbReference type="PANTHER" id="PTHR33375">
    <property type="entry name" value="CHROMOSOME-PARTITIONING PROTEIN PARB-RELATED"/>
    <property type="match status" value="1"/>
</dbReference>
<protein>
    <recommendedName>
        <fullName evidence="2">Probable chromosome-partitioning protein ParB</fullName>
    </recommendedName>
</protein>
<dbReference type="Pfam" id="PF02195">
    <property type="entry name" value="ParB_N"/>
    <property type="match status" value="1"/>
</dbReference>
<evidence type="ECO:0000256" key="2">
    <source>
        <dbReference type="ARBA" id="ARBA00022372"/>
    </source>
</evidence>
<proteinExistence type="inferred from homology"/>
<dbReference type="NCBIfam" id="TIGR00180">
    <property type="entry name" value="parB_part"/>
    <property type="match status" value="1"/>
</dbReference>
<dbReference type="SUPFAM" id="SSF109709">
    <property type="entry name" value="KorB DNA-binding domain-like"/>
    <property type="match status" value="1"/>
</dbReference>
<dbReference type="InterPro" id="IPR036086">
    <property type="entry name" value="ParB/Sulfiredoxin_sf"/>
</dbReference>
<dbReference type="InterPro" id="IPR050336">
    <property type="entry name" value="Chromosome_partition/occlusion"/>
</dbReference>
<evidence type="ECO:0000313" key="4">
    <source>
        <dbReference type="EMBL" id="MDZ5762764.1"/>
    </source>
</evidence>
<evidence type="ECO:0000259" key="3">
    <source>
        <dbReference type="SMART" id="SM00470"/>
    </source>
</evidence>
<dbReference type="EMBL" id="JARGYT010000105">
    <property type="protein sequence ID" value="MDZ5762764.1"/>
    <property type="molecule type" value="Genomic_DNA"/>
</dbReference>
<sequence length="281" mass="32248">MKKNSKVDFGDIFKTNISIDQKDIVNLDVSRCSIWKYADRQEFELGNLDELAKDILENGQIQPIVVRRSGVGYEVIAGQRRLRACALIKTEVRAVIIDVCDAEAFFIQNSENIKKDISVYSKSRSYFMIMNDEKVSQKELCDKLGIAKSTLNEILVFNHIPQVLWDKVGDMSKISIRTAKYIKKLLEEDADNLNKLLDLSKEIKSGVGVRYIKGRVFDEKDDDVYFCNNNGERVIKIIGDRLMVMKPFRKEVDLVRIAEDSLSLKRESKKVRISELSKAQI</sequence>
<comment type="caution">
    <text evidence="4">The sequence shown here is derived from an EMBL/GenBank/DDBJ whole genome shotgun (WGS) entry which is preliminary data.</text>
</comment>
<feature type="domain" description="ParB-like N-terminal" evidence="3">
    <location>
        <begin position="25"/>
        <end position="113"/>
    </location>
</feature>
<keyword evidence="5" id="KW-1185">Reference proteome</keyword>